<dbReference type="CDD" id="cd00267">
    <property type="entry name" value="ABC_ATPase"/>
    <property type="match status" value="1"/>
</dbReference>
<dbReference type="InterPro" id="IPR051396">
    <property type="entry name" value="Bact_Antivir_Def_Nuclease"/>
</dbReference>
<dbReference type="GO" id="GO:0004519">
    <property type="term" value="F:endonuclease activity"/>
    <property type="evidence" value="ECO:0007669"/>
    <property type="project" value="UniProtKB-KW"/>
</dbReference>
<evidence type="ECO:0000313" key="3">
    <source>
        <dbReference type="Proteomes" id="UP000186268"/>
    </source>
</evidence>
<dbReference type="InterPro" id="IPR041685">
    <property type="entry name" value="AAA_GajA/Old/RecF-like"/>
</dbReference>
<dbReference type="RefSeq" id="WP_074023322.1">
    <property type="nucleotide sequence ID" value="NZ_CAWNAG010000191.1"/>
</dbReference>
<keyword evidence="2" id="KW-0255">Endonuclease</keyword>
<sequence>MFSGERQLIYILVKIANTQGRPIFLLMDEPDISLHLNWQVMLIENILEINNQCQIVVVTHSPAIIMDGYMDSYVDIKDEATTSEGGGLKFFTK</sequence>
<comment type="caution">
    <text evidence="2">The sequence shown here is derived from an EMBL/GenBank/DDBJ whole genome shotgun (WGS) entry which is preliminary data.</text>
</comment>
<dbReference type="InterPro" id="IPR027417">
    <property type="entry name" value="P-loop_NTPase"/>
</dbReference>
<organism evidence="2 3">
    <name type="scientific">Xenorhabdus eapokensis</name>
    <dbReference type="NCBI Taxonomy" id="1873482"/>
    <lineage>
        <taxon>Bacteria</taxon>
        <taxon>Pseudomonadati</taxon>
        <taxon>Pseudomonadota</taxon>
        <taxon>Gammaproteobacteria</taxon>
        <taxon>Enterobacterales</taxon>
        <taxon>Morganellaceae</taxon>
        <taxon>Xenorhabdus</taxon>
    </lineage>
</organism>
<dbReference type="SUPFAM" id="SSF52540">
    <property type="entry name" value="P-loop containing nucleoside triphosphate hydrolases"/>
    <property type="match status" value="1"/>
</dbReference>
<reference evidence="2 3" key="1">
    <citation type="submission" date="2016-09" db="EMBL/GenBank/DDBJ databases">
        <title>Xenorhabdus thuongxuanensis sp. nov. and Xenorhabdus eapokensis sp. nov., isolated from Steinernema species.</title>
        <authorList>
            <person name="Kaempfer P."/>
            <person name="Tobias N.J."/>
            <person name="Phan Ke L."/>
            <person name="Bode H.B."/>
            <person name="Glaeser S.P."/>
        </authorList>
    </citation>
    <scope>NUCLEOTIDE SEQUENCE [LARGE SCALE GENOMIC DNA]</scope>
    <source>
        <strain evidence="2 3">DL20</strain>
    </source>
</reference>
<dbReference type="OrthoDB" id="7024727at2"/>
<evidence type="ECO:0000313" key="2">
    <source>
        <dbReference type="EMBL" id="OKP03673.1"/>
    </source>
</evidence>
<dbReference type="Proteomes" id="UP000186268">
    <property type="component" value="Unassembled WGS sequence"/>
</dbReference>
<feature type="domain" description="Endonuclease GajA/Old nuclease/RecF-like AAA" evidence="1">
    <location>
        <begin position="3"/>
        <end position="65"/>
    </location>
</feature>
<keyword evidence="2" id="KW-0378">Hydrolase</keyword>
<dbReference type="Pfam" id="PF13175">
    <property type="entry name" value="AAA_15"/>
    <property type="match status" value="1"/>
</dbReference>
<name>A0A1Q5TU00_9GAMM</name>
<dbReference type="AlphaFoldDB" id="A0A1Q5TU00"/>
<proteinExistence type="predicted"/>
<accession>A0A1Q5TU00</accession>
<protein>
    <submittedName>
        <fullName evidence="2">ATP-dependent OLD family endonuclease</fullName>
    </submittedName>
</protein>
<keyword evidence="3" id="KW-1185">Reference proteome</keyword>
<dbReference type="PANTHER" id="PTHR43581">
    <property type="entry name" value="ATP/GTP PHOSPHATASE"/>
    <property type="match status" value="1"/>
</dbReference>
<dbReference type="Gene3D" id="3.40.50.300">
    <property type="entry name" value="P-loop containing nucleotide triphosphate hydrolases"/>
    <property type="match status" value="1"/>
</dbReference>
<dbReference type="PANTHER" id="PTHR43581:SF2">
    <property type="entry name" value="EXCINUCLEASE ATPASE SUBUNIT"/>
    <property type="match status" value="1"/>
</dbReference>
<gene>
    <name evidence="2" type="ORF">Xedl_01645</name>
</gene>
<keyword evidence="2" id="KW-0540">Nuclease</keyword>
<dbReference type="EMBL" id="MKGQ01000008">
    <property type="protein sequence ID" value="OKP03673.1"/>
    <property type="molecule type" value="Genomic_DNA"/>
</dbReference>
<evidence type="ECO:0000259" key="1">
    <source>
        <dbReference type="Pfam" id="PF13175"/>
    </source>
</evidence>